<evidence type="ECO:0000259" key="6">
    <source>
        <dbReference type="Pfam" id="PF25767"/>
    </source>
</evidence>
<dbReference type="OrthoDB" id="511287at2759"/>
<dbReference type="GO" id="GO:0045892">
    <property type="term" value="P:negative regulation of DNA-templated transcription"/>
    <property type="evidence" value="ECO:0007669"/>
    <property type="project" value="InterPro"/>
</dbReference>
<organism evidence="7 8">
    <name type="scientific">Bursaphelenchus okinawaensis</name>
    <dbReference type="NCBI Taxonomy" id="465554"/>
    <lineage>
        <taxon>Eukaryota</taxon>
        <taxon>Metazoa</taxon>
        <taxon>Ecdysozoa</taxon>
        <taxon>Nematoda</taxon>
        <taxon>Chromadorea</taxon>
        <taxon>Rhabditida</taxon>
        <taxon>Tylenchina</taxon>
        <taxon>Tylenchomorpha</taxon>
        <taxon>Aphelenchoidea</taxon>
        <taxon>Aphelenchoididae</taxon>
        <taxon>Bursaphelenchus</taxon>
    </lineage>
</organism>
<accession>A0A811JTI1</accession>
<dbReference type="Pfam" id="PF23579">
    <property type="entry name" value="ARM_TBCD"/>
    <property type="match status" value="1"/>
</dbReference>
<evidence type="ECO:0000259" key="5">
    <source>
        <dbReference type="Pfam" id="PF12612"/>
    </source>
</evidence>
<dbReference type="GO" id="GO:0005634">
    <property type="term" value="C:nucleus"/>
    <property type="evidence" value="ECO:0007669"/>
    <property type="project" value="InterPro"/>
</dbReference>
<keyword evidence="8" id="KW-1185">Reference proteome</keyword>
<dbReference type="GO" id="GO:0007023">
    <property type="term" value="P:post-chaperonin tubulin folding pathway"/>
    <property type="evidence" value="ECO:0007669"/>
    <property type="project" value="InterPro"/>
</dbReference>
<dbReference type="Pfam" id="PF12612">
    <property type="entry name" value="TFCD_C"/>
    <property type="match status" value="1"/>
</dbReference>
<evidence type="ECO:0000313" key="7">
    <source>
        <dbReference type="EMBL" id="CAD5206638.1"/>
    </source>
</evidence>
<evidence type="ECO:0000256" key="3">
    <source>
        <dbReference type="ARBA" id="ARBA00023186"/>
    </source>
</evidence>
<dbReference type="GO" id="GO:0007021">
    <property type="term" value="P:tubulin complex assembly"/>
    <property type="evidence" value="ECO:0007669"/>
    <property type="project" value="InterPro"/>
</dbReference>
<dbReference type="InterPro" id="IPR006942">
    <property type="entry name" value="TH1"/>
</dbReference>
<evidence type="ECO:0000256" key="1">
    <source>
        <dbReference type="ARBA" id="ARBA00006853"/>
    </source>
</evidence>
<dbReference type="InterPro" id="IPR016024">
    <property type="entry name" value="ARM-type_fold"/>
</dbReference>
<reference evidence="7" key="1">
    <citation type="submission" date="2020-09" db="EMBL/GenBank/DDBJ databases">
        <authorList>
            <person name="Kikuchi T."/>
        </authorList>
    </citation>
    <scope>NUCLEOTIDE SEQUENCE</scope>
    <source>
        <strain evidence="7">SH1</strain>
    </source>
</reference>
<comment type="similarity">
    <text evidence="1">Belongs to the TBCD family.</text>
</comment>
<dbReference type="GO" id="GO:0005096">
    <property type="term" value="F:GTPase activator activity"/>
    <property type="evidence" value="ECO:0007669"/>
    <property type="project" value="InterPro"/>
</dbReference>
<comment type="caution">
    <text evidence="7">The sequence shown here is derived from an EMBL/GenBank/DDBJ whole genome shotgun (WGS) entry which is preliminary data.</text>
</comment>
<dbReference type="Pfam" id="PF04858">
    <property type="entry name" value="TH1"/>
    <property type="match status" value="1"/>
</dbReference>
<dbReference type="GO" id="GO:0048487">
    <property type="term" value="F:beta-tubulin binding"/>
    <property type="evidence" value="ECO:0007669"/>
    <property type="project" value="InterPro"/>
</dbReference>
<dbReference type="InterPro" id="IPR011989">
    <property type="entry name" value="ARM-like"/>
</dbReference>
<keyword evidence="3" id="KW-0143">Chaperone</keyword>
<dbReference type="InterPro" id="IPR033162">
    <property type="entry name" value="TBCD"/>
</dbReference>
<dbReference type="EMBL" id="CAJFDH010000001">
    <property type="protein sequence ID" value="CAD5206638.1"/>
    <property type="molecule type" value="Genomic_DNA"/>
</dbReference>
<dbReference type="PANTHER" id="PTHR12658">
    <property type="entry name" value="BETA-TUBULIN COFACTOR D"/>
    <property type="match status" value="1"/>
</dbReference>
<dbReference type="Gene3D" id="1.25.10.10">
    <property type="entry name" value="Leucine-rich Repeat Variant"/>
    <property type="match status" value="1"/>
</dbReference>
<evidence type="ECO:0000313" key="8">
    <source>
        <dbReference type="Proteomes" id="UP000614601"/>
    </source>
</evidence>
<evidence type="ECO:0000256" key="4">
    <source>
        <dbReference type="SAM" id="Coils"/>
    </source>
</evidence>
<feature type="coiled-coil region" evidence="4">
    <location>
        <begin position="344"/>
        <end position="371"/>
    </location>
</feature>
<dbReference type="PANTHER" id="PTHR12658:SF0">
    <property type="entry name" value="TUBULIN-SPECIFIC CHAPERONE D"/>
    <property type="match status" value="1"/>
</dbReference>
<proteinExistence type="inferred from homology"/>
<evidence type="ECO:0000256" key="2">
    <source>
        <dbReference type="ARBA" id="ARBA00015003"/>
    </source>
</evidence>
<gene>
    <name evidence="7" type="ORF">BOKJ2_LOCUS1322</name>
</gene>
<feature type="domain" description="Tubulin-folding cofactor D ARM repeats" evidence="6">
    <location>
        <begin position="821"/>
        <end position="1053"/>
    </location>
</feature>
<dbReference type="EMBL" id="CAJFCW020000001">
    <property type="protein sequence ID" value="CAG9082579.1"/>
    <property type="molecule type" value="Genomic_DNA"/>
</dbReference>
<feature type="domain" description="Tubulin-folding cofactor D C-terminal" evidence="5">
    <location>
        <begin position="1426"/>
        <end position="1551"/>
    </location>
</feature>
<dbReference type="InterPro" id="IPR022577">
    <property type="entry name" value="TBCD_C"/>
</dbReference>
<dbReference type="SUPFAM" id="SSF48371">
    <property type="entry name" value="ARM repeat"/>
    <property type="match status" value="2"/>
</dbReference>
<dbReference type="InterPro" id="IPR058033">
    <property type="entry name" value="ARM_TBCD_2nd"/>
</dbReference>
<dbReference type="GO" id="GO:0000226">
    <property type="term" value="P:microtubule cytoskeleton organization"/>
    <property type="evidence" value="ECO:0007669"/>
    <property type="project" value="TreeGrafter"/>
</dbReference>
<dbReference type="Pfam" id="PF25767">
    <property type="entry name" value="ARM_TBCD_2nd"/>
    <property type="match status" value="1"/>
</dbReference>
<sequence length="1672" mass="189891">MSNDESGRISASDYLFEEGVFGEIDRMEKDGVAREEIVNNLLKGYNFNGKLCTLIGDLTKGLDESTSDECASCFEDSAYKMVTKTFQPDDADKIFDMEDGVEWLPDLISHRPWRKLIFELSEQYPQCLMLNLAVKIISDAGFQNEINNVCTAANQVEIFSKVFATCVLQLVKAFQVGENTQEFQKALDELLRVVCYDEHTYYYAQAALKHLSQTSDQKVVAVCHQISQILRTSLKDKVFETTALMLYSSQESGDDIPSEGIQAILDMVSKKTLSPADVLQLYQVYFDPNPPPAEIIRDSVLVKTLLNSLFNVNVAKLSLEYRSRYVYLLAYAASVGEVNKNGMRIQTKAELDHVRNKMEELLDKLETADDLVSILPDVIKLIELPVLALGILSYVESIVLRDDVMSEPQTVHLVLIDHVATLQSNMRHRVFRLLCRLYECQSSKNEVAELVVSRQKVVIDRFIHLFSCGYVLPVLELIPKWYEEGTIDVSLVRYFGIEVLEMTTPPYSDDFCKRMYPLITRSEIFDKVTTEKQKYIAQFIGYVNIMTDDVSTVIGCEPVALTAFHINEIFKCIDNVEAISTTTQLTTTYERLEHVLAIYTNKFVLFPIVPKVVNKLVQLVEVKPPPLNKKSEVAIMLFYIFSKYVGFKQTTKYLPVEVDLLTVILDNTIHYGNGNSVNFPVPEVKDGIFCGLKIWLLILIKNPFDLRNFLRTSENSVGLDAISYRIKQLIDEKNAVKDGPKLDFITLAILYTRNADNGEALRHFFQNILNSKQNPREKLNSLKTLNYIFKLGKRQELQGFVDDAIAYCSSCYKDNNSSSLLTNYCLKVYQRNIMTLLDVRLANWRYQKKNKSIEESLGIEKLSNLNGSAANGSTVDQAHLTMVKDVLVIMKNCLSSESNDVRWGAAKGIARIISKLPVDYTVKMVSEMTSQLNDSESSCYWNGICLLLAELTTRGCILPETMPSLLKIVKKALLFDLGGFMNTTETNVRDSACYICWSLARAYSKEMFLSQIPDFSNLLVCTALFDRDVNVRRAASATFQEHVGRHGGFSNGIQILVIIDFSDVALIGRCYKESCVKVAQYREYLRPMLDFLVFNKVPNWNTTIRELTSSALRLLSPMDSEYVLENLLPHLSTSLNNTTDITLQHGYLFALSACISAVSTKLTSDDTVIKAVLHFTDTHRAQMHNRSMENVTLLERAMASIFKCLLDADLVDNHNTHMQWMSTVEYCLLELIEVKKPEESTQDILLNVIQSIFLYWKRHTMFDVAKDHLQRFKNKLSTADAENTFTVYALIVERVCSFMVEEKDLEDIQRILKEHILRPSEQLWINARISALKALVCIYGRTGGQTQLDTLLECLDKCYKDQTVSKNGDIGRYVREAALRNTLTILLKAAQYNNLGQQQVVNVTTNVLGLLFDAVDKNVRVSHEVIQSILDSNVDVNDKDRLLSLFNSEHIEFATLVPLLEYDAYRNHLLKCAIFGLGSLVVTTSNNSWQFLYNYVTVDSRKTDIKFMEGFTRVVYDCYASVSTLDDKIRYCRALSILIERRAFELYEADPCTSICFVQLCESIILLGKSKCGVKLKHTSLKTVASFIMLNYSSDVALKARKTLSSFLTSPYSALRSQAAELLQHYLSLIDESVYEREDVQKALAILADLNWTKPKEELQEDAAIVQKILSF</sequence>
<name>A0A811JTI1_9BILA</name>
<dbReference type="Proteomes" id="UP000783686">
    <property type="component" value="Unassembled WGS sequence"/>
</dbReference>
<protein>
    <recommendedName>
        <fullName evidence="2">Tubulin-specific chaperone D</fullName>
    </recommendedName>
</protein>
<keyword evidence="4" id="KW-0175">Coiled coil</keyword>
<dbReference type="Proteomes" id="UP000614601">
    <property type="component" value="Unassembled WGS sequence"/>
</dbReference>